<evidence type="ECO:0000313" key="3">
    <source>
        <dbReference type="EMBL" id="CAB4146908.1"/>
    </source>
</evidence>
<dbReference type="Pfam" id="PF09723">
    <property type="entry name" value="Zn_ribbon_8"/>
    <property type="match status" value="1"/>
</dbReference>
<evidence type="ECO:0000313" key="2">
    <source>
        <dbReference type="EMBL" id="CAB4137048.1"/>
    </source>
</evidence>
<dbReference type="InterPro" id="IPR013429">
    <property type="entry name" value="Regulatory_FmdB_Zinc_ribbon"/>
</dbReference>
<name>A0A6J5MK14_9CAUD</name>
<organism evidence="3">
    <name type="scientific">uncultured Caudovirales phage</name>
    <dbReference type="NCBI Taxonomy" id="2100421"/>
    <lineage>
        <taxon>Viruses</taxon>
        <taxon>Duplodnaviria</taxon>
        <taxon>Heunggongvirae</taxon>
        <taxon>Uroviricota</taxon>
        <taxon>Caudoviricetes</taxon>
        <taxon>Peduoviridae</taxon>
        <taxon>Maltschvirus</taxon>
        <taxon>Maltschvirus maltsch</taxon>
    </lineage>
</organism>
<protein>
    <submittedName>
        <fullName evidence="3">CxxC_CxxC_SSSS, putative regulatory protein, FmdB family</fullName>
    </submittedName>
</protein>
<dbReference type="EMBL" id="LR796338">
    <property type="protein sequence ID" value="CAB4137048.1"/>
    <property type="molecule type" value="Genomic_DNA"/>
</dbReference>
<sequence length="57" mass="6485">MPTYQFECKACEQTISQLVPLDETLKTPKCLKCQKDMQRIFAIPSVTFRGSGWGSDQ</sequence>
<dbReference type="EMBL" id="LR796481">
    <property type="protein sequence ID" value="CAB4146908.1"/>
    <property type="molecule type" value="Genomic_DNA"/>
</dbReference>
<dbReference type="NCBIfam" id="TIGR02605">
    <property type="entry name" value="CxxC_CxxC_SSSS"/>
    <property type="match status" value="1"/>
</dbReference>
<feature type="domain" description="Putative regulatory protein FmdB zinc ribbon" evidence="1">
    <location>
        <begin position="1"/>
        <end position="42"/>
    </location>
</feature>
<evidence type="ECO:0000259" key="1">
    <source>
        <dbReference type="SMART" id="SM00834"/>
    </source>
</evidence>
<accession>A0A6J5MK14</accession>
<reference evidence="3" key="1">
    <citation type="submission" date="2020-04" db="EMBL/GenBank/DDBJ databases">
        <authorList>
            <person name="Chiriac C."/>
            <person name="Salcher M."/>
            <person name="Ghai R."/>
            <person name="Kavagutti S V."/>
        </authorList>
    </citation>
    <scope>NUCLEOTIDE SEQUENCE</scope>
</reference>
<proteinExistence type="predicted"/>
<gene>
    <name evidence="2" type="ORF">UFOVP325_7</name>
    <name evidence="3" type="ORF">UFOVP430_2</name>
</gene>
<dbReference type="SMART" id="SM00834">
    <property type="entry name" value="CxxC_CXXC_SSSS"/>
    <property type="match status" value="1"/>
</dbReference>